<evidence type="ECO:0000313" key="2">
    <source>
        <dbReference type="Proteomes" id="UP001432014"/>
    </source>
</evidence>
<reference evidence="1 2" key="1">
    <citation type="submission" date="2022-10" db="EMBL/GenBank/DDBJ databases">
        <title>The complete genomes of actinobacterial strains from the NBC collection.</title>
        <authorList>
            <person name="Joergensen T.S."/>
            <person name="Alvarez Arevalo M."/>
            <person name="Sterndorff E.B."/>
            <person name="Faurdal D."/>
            <person name="Vuksanovic O."/>
            <person name="Mourched A.-S."/>
            <person name="Charusanti P."/>
            <person name="Shaw S."/>
            <person name="Blin K."/>
            <person name="Weber T."/>
        </authorList>
    </citation>
    <scope>NUCLEOTIDE SEQUENCE [LARGE SCALE GENOMIC DNA]</scope>
    <source>
        <strain evidence="1 2">NBC_01247</strain>
    </source>
</reference>
<keyword evidence="2" id="KW-1185">Reference proteome</keyword>
<proteinExistence type="predicted"/>
<sequence length="99" mass="10656">MSKWRARGKESVQASWVEDRIVIEADSGQSLTVVFEPMGSSYEIRSGLSLTVVFFGPVEHPGCIDYQSDYVSVDAGVVGSMAVFDAAGDELDLGTGMPY</sequence>
<name>A0ABZ1WJA2_9ACTN</name>
<accession>A0ABZ1WJA2</accession>
<gene>
    <name evidence="1" type="ORF">OG469_39015</name>
</gene>
<organism evidence="1 2">
    <name type="scientific">Kitasatospora herbaricolor</name>
    <dbReference type="NCBI Taxonomy" id="68217"/>
    <lineage>
        <taxon>Bacteria</taxon>
        <taxon>Bacillati</taxon>
        <taxon>Actinomycetota</taxon>
        <taxon>Actinomycetes</taxon>
        <taxon>Kitasatosporales</taxon>
        <taxon>Streptomycetaceae</taxon>
        <taxon>Kitasatospora</taxon>
    </lineage>
</organism>
<evidence type="ECO:0000313" key="1">
    <source>
        <dbReference type="EMBL" id="WUS60961.1"/>
    </source>
</evidence>
<dbReference type="Proteomes" id="UP001432014">
    <property type="component" value="Chromosome"/>
</dbReference>
<dbReference type="EMBL" id="CP108482">
    <property type="protein sequence ID" value="WUS60961.1"/>
    <property type="molecule type" value="Genomic_DNA"/>
</dbReference>
<protein>
    <submittedName>
        <fullName evidence="1">Uncharacterized protein</fullName>
    </submittedName>
</protein>
<dbReference type="RefSeq" id="WP_329611620.1">
    <property type="nucleotide sequence ID" value="NZ_CP108482.1"/>
</dbReference>